<gene>
    <name evidence="1" type="ORF">AAFC00_004703</name>
</gene>
<dbReference type="EMBL" id="JBFMKM010000016">
    <property type="protein sequence ID" value="KAL1297125.1"/>
    <property type="molecule type" value="Genomic_DNA"/>
</dbReference>
<dbReference type="GeneID" id="95978403"/>
<comment type="caution">
    <text evidence="1">The sequence shown here is derived from an EMBL/GenBank/DDBJ whole genome shotgun (WGS) entry which is preliminary data.</text>
</comment>
<dbReference type="Proteomes" id="UP001562354">
    <property type="component" value="Unassembled WGS sequence"/>
</dbReference>
<protein>
    <submittedName>
        <fullName evidence="1">Uncharacterized protein</fullName>
    </submittedName>
</protein>
<name>A0ABR3P4A9_9PEZI</name>
<sequence length="261" mass="29024">MPSAGKADASSSASLQWPARQYRPRYSEFPYTKADFVRHDSSSDGSFYSSPRFVTHIDDAAITALRCYYDYALPKKGRILDFCSSWISHYPERIGQAVKNGDLVIVGMGMNNAEILQNLNNTPTVPVEVCGGQHAEGTGLLDASTCVVSIDYLIHPLEVLSSLRERTRIGGTVHLAVSNRCFPSKAVSRWLESTEEQRLAMVGDYLWFSGWKDVEIIDVKAGYQQCANAPDQGQSGLQGFMSMMGMTHEDPLWVVRARRTE</sequence>
<evidence type="ECO:0000313" key="2">
    <source>
        <dbReference type="Proteomes" id="UP001562354"/>
    </source>
</evidence>
<dbReference type="RefSeq" id="XP_069196807.1">
    <property type="nucleotide sequence ID" value="XM_069344387.1"/>
</dbReference>
<evidence type="ECO:0000313" key="1">
    <source>
        <dbReference type="EMBL" id="KAL1297125.1"/>
    </source>
</evidence>
<reference evidence="1 2" key="1">
    <citation type="submission" date="2024-07" db="EMBL/GenBank/DDBJ databases">
        <title>Draft sequence of the Neodothiora populina.</title>
        <authorList>
            <person name="Drown D.D."/>
            <person name="Schuette U.S."/>
            <person name="Buechlein A.B."/>
            <person name="Rusch D.R."/>
            <person name="Winton L.W."/>
            <person name="Adams G.A."/>
        </authorList>
    </citation>
    <scope>NUCLEOTIDE SEQUENCE [LARGE SCALE GENOMIC DNA]</scope>
    <source>
        <strain evidence="1 2">CPC 39397</strain>
    </source>
</reference>
<proteinExistence type="predicted"/>
<keyword evidence="2" id="KW-1185">Reference proteome</keyword>
<organism evidence="1 2">
    <name type="scientific">Neodothiora populina</name>
    <dbReference type="NCBI Taxonomy" id="2781224"/>
    <lineage>
        <taxon>Eukaryota</taxon>
        <taxon>Fungi</taxon>
        <taxon>Dikarya</taxon>
        <taxon>Ascomycota</taxon>
        <taxon>Pezizomycotina</taxon>
        <taxon>Dothideomycetes</taxon>
        <taxon>Dothideomycetidae</taxon>
        <taxon>Dothideales</taxon>
        <taxon>Dothioraceae</taxon>
        <taxon>Neodothiora</taxon>
    </lineage>
</organism>
<dbReference type="PANTHER" id="PTHR43036:SF2">
    <property type="entry name" value="OS04G0481300 PROTEIN"/>
    <property type="match status" value="1"/>
</dbReference>
<accession>A0ABR3P4A9</accession>
<dbReference type="PANTHER" id="PTHR43036">
    <property type="entry name" value="OSJNBB0011N17.9 PROTEIN"/>
    <property type="match status" value="1"/>
</dbReference>